<dbReference type="GO" id="GO:0031177">
    <property type="term" value="F:phosphopantetheine binding"/>
    <property type="evidence" value="ECO:0007669"/>
    <property type="project" value="TreeGrafter"/>
</dbReference>
<evidence type="ECO:0000313" key="2">
    <source>
        <dbReference type="EMBL" id="WBA10280.1"/>
    </source>
</evidence>
<dbReference type="PROSITE" id="PS00455">
    <property type="entry name" value="AMP_BINDING"/>
    <property type="match status" value="1"/>
</dbReference>
<dbReference type="InterPro" id="IPR045851">
    <property type="entry name" value="AMP-bd_C_sf"/>
</dbReference>
<dbReference type="InterPro" id="IPR020845">
    <property type="entry name" value="AMP-binding_CS"/>
</dbReference>
<name>A0AA47KNM3_9GAMM</name>
<dbReference type="Proteomes" id="UP001164748">
    <property type="component" value="Plasmid unnamed"/>
</dbReference>
<dbReference type="RefSeq" id="WP_269580304.1">
    <property type="nucleotide sequence ID" value="NZ_CP114589.1"/>
</dbReference>
<gene>
    <name evidence="2" type="ORF">N8M53_13045</name>
</gene>
<dbReference type="NCBIfam" id="TIGR01733">
    <property type="entry name" value="AA-adenyl-dom"/>
    <property type="match status" value="1"/>
</dbReference>
<evidence type="ECO:0000259" key="1">
    <source>
        <dbReference type="Pfam" id="PF00501"/>
    </source>
</evidence>
<keyword evidence="2" id="KW-0614">Plasmid</keyword>
<dbReference type="Pfam" id="PF00501">
    <property type="entry name" value="AMP-binding"/>
    <property type="match status" value="1"/>
</dbReference>
<dbReference type="GO" id="GO:0044550">
    <property type="term" value="P:secondary metabolite biosynthetic process"/>
    <property type="evidence" value="ECO:0007669"/>
    <property type="project" value="TreeGrafter"/>
</dbReference>
<dbReference type="GO" id="GO:0005737">
    <property type="term" value="C:cytoplasm"/>
    <property type="evidence" value="ECO:0007669"/>
    <property type="project" value="TreeGrafter"/>
</dbReference>
<feature type="domain" description="AMP-dependent synthetase/ligase" evidence="1">
    <location>
        <begin position="28"/>
        <end position="365"/>
    </location>
</feature>
<dbReference type="PANTHER" id="PTHR45527">
    <property type="entry name" value="NONRIBOSOMAL PEPTIDE SYNTHETASE"/>
    <property type="match status" value="1"/>
</dbReference>
<dbReference type="SUPFAM" id="SSF56801">
    <property type="entry name" value="Acetyl-CoA synthetase-like"/>
    <property type="match status" value="1"/>
</dbReference>
<reference evidence="2" key="1">
    <citation type="submission" date="2022-09" db="EMBL/GenBank/DDBJ databases">
        <authorList>
            <person name="Li Z.-J."/>
        </authorList>
    </citation>
    <scope>NUCLEOTIDE SEQUENCE</scope>
    <source>
        <strain evidence="2">TGB11</strain>
        <plasmid evidence="2">unnamed</plasmid>
    </source>
</reference>
<geneLocation type="plasmid" evidence="2 3">
    <name>unnamed</name>
</geneLocation>
<dbReference type="InterPro" id="IPR010071">
    <property type="entry name" value="AA_adenyl_dom"/>
</dbReference>
<dbReference type="AlphaFoldDB" id="A0AA47KNM3"/>
<dbReference type="InterPro" id="IPR042099">
    <property type="entry name" value="ANL_N_sf"/>
</dbReference>
<dbReference type="EMBL" id="CP114589">
    <property type="protein sequence ID" value="WBA10280.1"/>
    <property type="molecule type" value="Genomic_DNA"/>
</dbReference>
<protein>
    <submittedName>
        <fullName evidence="2">Amino acid adenylation domain-containing protein</fullName>
    </submittedName>
</protein>
<proteinExistence type="predicted"/>
<evidence type="ECO:0000313" key="3">
    <source>
        <dbReference type="Proteomes" id="UP001164748"/>
    </source>
</evidence>
<dbReference type="PANTHER" id="PTHR45527:SF1">
    <property type="entry name" value="FATTY ACID SYNTHASE"/>
    <property type="match status" value="1"/>
</dbReference>
<accession>A0AA47KNM3</accession>
<dbReference type="InterPro" id="IPR000873">
    <property type="entry name" value="AMP-dep_synth/lig_dom"/>
</dbReference>
<dbReference type="GO" id="GO:0043041">
    <property type="term" value="P:amino acid activation for nonribosomal peptide biosynthetic process"/>
    <property type="evidence" value="ECO:0007669"/>
    <property type="project" value="TreeGrafter"/>
</dbReference>
<sequence length="508" mass="55486">MLASNPRSEQTTCLAAMLKAALTEAAASDGVAIDFGEQSIRYDQLLVAVSQVQQRLNQAGLRPGDRVGVHVMRSPTLITTLLACLFSGVAFVPLDPLFPSGRLKEIADEAKLNAVIEASCDGSAPIAFDCPVVTLRLVDENTAKETSRTPLHLPLLSPQSTAYIMFTSGSTGKPKGVVISHQAMATFLSAAVTRLNLDSECHWLLITTIAFDISMLEIFAPLLVGGRLCLASSEEHKDPHLVAALLTRHPSINTLQATPTFWRMMVNIGWRGKAGLRALIGGEALDAGLAEQLMARSRILWNCYGPTEATVWSMMSEVTTAHRLTIGSSLAGYGHFVLDEEGQPVPFGHEGELCICGNALSDGYWQRDDLTASQFITCSDGRRYYRTGDIVRQLADDCYHYIGRQDGQVKLRGYRIELGEIEARLRGLEAVLDAVVKLEGEGENRVLVGYLEQGERSNASTPKMTRLQLRKALAPQLPGYMIPTRFIWLESLPKTASGKVDRKQLMVS</sequence>
<organism evidence="2 3">
    <name type="scientific">Salinivibrio kushneri</name>
    <dbReference type="NCBI Taxonomy" id="1908198"/>
    <lineage>
        <taxon>Bacteria</taxon>
        <taxon>Pseudomonadati</taxon>
        <taxon>Pseudomonadota</taxon>
        <taxon>Gammaproteobacteria</taxon>
        <taxon>Vibrionales</taxon>
        <taxon>Vibrionaceae</taxon>
        <taxon>Salinivibrio</taxon>
    </lineage>
</organism>
<dbReference type="Gene3D" id="3.30.300.30">
    <property type="match status" value="1"/>
</dbReference>
<dbReference type="Gene3D" id="3.40.50.12780">
    <property type="entry name" value="N-terminal domain of ligase-like"/>
    <property type="match status" value="1"/>
</dbReference>